<proteinExistence type="predicted"/>
<protein>
    <submittedName>
        <fullName evidence="1">Uncharacterized protein</fullName>
    </submittedName>
</protein>
<accession>A0A8S1SIK2</accession>
<organism evidence="1 2">
    <name type="scientific">Paramecium octaurelia</name>
    <dbReference type="NCBI Taxonomy" id="43137"/>
    <lineage>
        <taxon>Eukaryota</taxon>
        <taxon>Sar</taxon>
        <taxon>Alveolata</taxon>
        <taxon>Ciliophora</taxon>
        <taxon>Intramacronucleata</taxon>
        <taxon>Oligohymenophorea</taxon>
        <taxon>Peniculida</taxon>
        <taxon>Parameciidae</taxon>
        <taxon>Paramecium</taxon>
    </lineage>
</organism>
<comment type="caution">
    <text evidence="1">The sequence shown here is derived from an EMBL/GenBank/DDBJ whole genome shotgun (WGS) entry which is preliminary data.</text>
</comment>
<name>A0A8S1SIK2_PAROT</name>
<reference evidence="1" key="1">
    <citation type="submission" date="2021-01" db="EMBL/GenBank/DDBJ databases">
        <authorList>
            <consortium name="Genoscope - CEA"/>
            <person name="William W."/>
        </authorList>
    </citation>
    <scope>NUCLEOTIDE SEQUENCE</scope>
</reference>
<dbReference type="Proteomes" id="UP000683925">
    <property type="component" value="Unassembled WGS sequence"/>
</dbReference>
<sequence length="305" mass="35784">MIFEISNYCKEISNCFIDSKISQGQNEKYLLGKIQSLQDSLKEFDFWFKTQFNNEELLVNYIYTELLEVRKINKVVQFKKIDEKSSEIKGLSMDSQKSAETQSSICSAISYYKQCTRKLWKKGSLLMELLNNNKEEQIDQSNIQTPPKPYSLEKIYYVINFEINCLKQYEISGEEENQLQIIQDKEVLRWILDTIQTKNHYKQVLQCLINSAQELANYQIEDFTQAIEKMNSQSSFQTNDENLKSMSNQSFQINQDAFKLLIENKIKQSMAEQNEKKKNKTKSKKSIASNKYDNADTKVCMCSIF</sequence>
<dbReference type="OMA" id="NQSFQIN"/>
<dbReference type="AlphaFoldDB" id="A0A8S1SIK2"/>
<evidence type="ECO:0000313" key="2">
    <source>
        <dbReference type="Proteomes" id="UP000683925"/>
    </source>
</evidence>
<evidence type="ECO:0000313" key="1">
    <source>
        <dbReference type="EMBL" id="CAD8141191.1"/>
    </source>
</evidence>
<gene>
    <name evidence="1" type="ORF">POCTA_138.1.T0120290</name>
</gene>
<dbReference type="EMBL" id="CAJJDP010000011">
    <property type="protein sequence ID" value="CAD8141191.1"/>
    <property type="molecule type" value="Genomic_DNA"/>
</dbReference>
<keyword evidence="2" id="KW-1185">Reference proteome</keyword>
<dbReference type="OrthoDB" id="299116at2759"/>